<organism evidence="2 3">
    <name type="scientific">Exophiala dermatitidis (strain ATCC 34100 / CBS 525.76 / NIH/UT8656)</name>
    <name type="common">Black yeast</name>
    <name type="synonym">Wangiella dermatitidis</name>
    <dbReference type="NCBI Taxonomy" id="858893"/>
    <lineage>
        <taxon>Eukaryota</taxon>
        <taxon>Fungi</taxon>
        <taxon>Dikarya</taxon>
        <taxon>Ascomycota</taxon>
        <taxon>Pezizomycotina</taxon>
        <taxon>Eurotiomycetes</taxon>
        <taxon>Chaetothyriomycetidae</taxon>
        <taxon>Chaetothyriales</taxon>
        <taxon>Herpotrichiellaceae</taxon>
        <taxon>Exophiala</taxon>
    </lineage>
</organism>
<dbReference type="HOGENOM" id="CLU_103417_0_0_1"/>
<evidence type="ECO:0000256" key="1">
    <source>
        <dbReference type="SAM" id="SignalP"/>
    </source>
</evidence>
<dbReference type="GeneID" id="20313210"/>
<dbReference type="VEuPathDB" id="FungiDB:HMPREF1120_08571"/>
<accession>H6C942</accession>
<dbReference type="AlphaFoldDB" id="H6C942"/>
<feature type="chain" id="PRO_5003603159" evidence="1">
    <location>
        <begin position="25"/>
        <end position="229"/>
    </location>
</feature>
<evidence type="ECO:0000313" key="2">
    <source>
        <dbReference type="EMBL" id="EHY60618.1"/>
    </source>
</evidence>
<dbReference type="InParanoid" id="H6C942"/>
<dbReference type="OMA" id="TSIANAW"/>
<dbReference type="RefSeq" id="XP_009161079.1">
    <property type="nucleotide sequence ID" value="XM_009162831.1"/>
</dbReference>
<keyword evidence="3" id="KW-1185">Reference proteome</keyword>
<protein>
    <submittedName>
        <fullName evidence="2">Uncharacterized protein</fullName>
    </submittedName>
</protein>
<gene>
    <name evidence="2" type="ORF">HMPREF1120_08571</name>
</gene>
<dbReference type="Proteomes" id="UP000007304">
    <property type="component" value="Unassembled WGS sequence"/>
</dbReference>
<feature type="signal peptide" evidence="1">
    <location>
        <begin position="1"/>
        <end position="24"/>
    </location>
</feature>
<proteinExistence type="predicted"/>
<evidence type="ECO:0000313" key="3">
    <source>
        <dbReference type="Proteomes" id="UP000007304"/>
    </source>
</evidence>
<keyword evidence="1" id="KW-0732">Signal</keyword>
<dbReference type="EMBL" id="JH226136">
    <property type="protein sequence ID" value="EHY60618.1"/>
    <property type="molecule type" value="Genomic_DNA"/>
</dbReference>
<reference evidence="2" key="1">
    <citation type="submission" date="2011-07" db="EMBL/GenBank/DDBJ databases">
        <title>The Genome Sequence of Exophiala (Wangiella) dermatitidis NIH/UT8656.</title>
        <authorList>
            <consortium name="The Broad Institute Genome Sequencing Platform"/>
            <person name="Cuomo C."/>
            <person name="Wang Z."/>
            <person name="Hunicke-Smith S."/>
            <person name="Szanislo P.J."/>
            <person name="Earl A."/>
            <person name="Young S.K."/>
            <person name="Zeng Q."/>
            <person name="Gargeya S."/>
            <person name="Fitzgerald M."/>
            <person name="Haas B."/>
            <person name="Abouelleil A."/>
            <person name="Alvarado L."/>
            <person name="Arachchi H.M."/>
            <person name="Berlin A."/>
            <person name="Brown A."/>
            <person name="Chapman S.B."/>
            <person name="Chen Z."/>
            <person name="Dunbar C."/>
            <person name="Freedman E."/>
            <person name="Gearin G."/>
            <person name="Gellesch M."/>
            <person name="Goldberg J."/>
            <person name="Griggs A."/>
            <person name="Gujja S."/>
            <person name="Heiman D."/>
            <person name="Howarth C."/>
            <person name="Larson L."/>
            <person name="Lui A."/>
            <person name="MacDonald P.J.P."/>
            <person name="Montmayeur A."/>
            <person name="Murphy C."/>
            <person name="Neiman D."/>
            <person name="Pearson M."/>
            <person name="Priest M."/>
            <person name="Roberts A."/>
            <person name="Saif S."/>
            <person name="Shea T."/>
            <person name="Shenoy N."/>
            <person name="Sisk P."/>
            <person name="Stolte C."/>
            <person name="Sykes S."/>
            <person name="Wortman J."/>
            <person name="Nusbaum C."/>
            <person name="Birren B."/>
        </authorList>
    </citation>
    <scope>NUCLEOTIDE SEQUENCE</scope>
    <source>
        <strain evidence="2">NIH/UT8656</strain>
    </source>
</reference>
<name>H6C942_EXODN</name>
<sequence>MTHLSRSLQALACLVPCFIMGALAHRPHVDDGTHTSIANAWEFPDTTIARVYLTYFDCPSVAVWTKVNITNTTAPLTVGVGIPNATAQLDYRPSLWAIGQNLIIPDDYQNDSDRNVGDSQVAKGPRVPRGYTAIEYPSEGSTVWQPFREEAHDESGYGFLRAKIQVSQPGMVYLVLQPLENRRARAFISMGTDETAAKEAGSPKDVDYLAWFSETSLPRLGEYCEPWSE</sequence>